<dbReference type="GO" id="GO:0061617">
    <property type="term" value="C:MICOS complex"/>
    <property type="evidence" value="ECO:0007669"/>
    <property type="project" value="UniProtKB-UniRule"/>
</dbReference>
<dbReference type="GO" id="GO:0044284">
    <property type="term" value="C:mitochondrial crista junction"/>
    <property type="evidence" value="ECO:0007669"/>
    <property type="project" value="TreeGrafter"/>
</dbReference>
<dbReference type="GeneID" id="30199112"/>
<dbReference type="EMBL" id="KV454211">
    <property type="protein sequence ID" value="ODQ58914.1"/>
    <property type="molecule type" value="Genomic_DNA"/>
</dbReference>
<dbReference type="GO" id="GO:0042407">
    <property type="term" value="P:cristae formation"/>
    <property type="evidence" value="ECO:0007669"/>
    <property type="project" value="InterPro"/>
</dbReference>
<dbReference type="STRING" id="683960.A0A1E3P136"/>
<feature type="transmembrane region" description="Helical" evidence="1">
    <location>
        <begin position="119"/>
        <end position="138"/>
    </location>
</feature>
<proteinExistence type="predicted"/>
<dbReference type="Pfam" id="PF09769">
    <property type="entry name" value="ApoO"/>
    <property type="match status" value="1"/>
</dbReference>
<comment type="subcellular location">
    <subcellularLocation>
        <location evidence="1">Mitochondrion inner membrane</location>
    </subcellularLocation>
</comment>
<dbReference type="InterPro" id="IPR033181">
    <property type="entry name" value="Mic26_fungi"/>
</dbReference>
<name>A0A1E3P136_WICAA</name>
<evidence type="ECO:0000313" key="3">
    <source>
        <dbReference type="EMBL" id="ODQ58914.1"/>
    </source>
</evidence>
<evidence type="ECO:0000256" key="1">
    <source>
        <dbReference type="RuleBase" id="RU363021"/>
    </source>
</evidence>
<dbReference type="Proteomes" id="UP000094112">
    <property type="component" value="Unassembled WGS sequence"/>
</dbReference>
<evidence type="ECO:0000313" key="4">
    <source>
        <dbReference type="Proteomes" id="UP000094112"/>
    </source>
</evidence>
<organism evidence="3 4">
    <name type="scientific">Wickerhamomyces anomalus (strain ATCC 58044 / CBS 1984 / NCYC 433 / NRRL Y-366-8)</name>
    <name type="common">Yeast</name>
    <name type="synonym">Hansenula anomala</name>
    <dbReference type="NCBI Taxonomy" id="683960"/>
    <lineage>
        <taxon>Eukaryota</taxon>
        <taxon>Fungi</taxon>
        <taxon>Dikarya</taxon>
        <taxon>Ascomycota</taxon>
        <taxon>Saccharomycotina</taxon>
        <taxon>Saccharomycetes</taxon>
        <taxon>Phaffomycetales</taxon>
        <taxon>Wickerhamomycetaceae</taxon>
        <taxon>Wickerhamomyces</taxon>
    </lineage>
</organism>
<evidence type="ECO:0000256" key="2">
    <source>
        <dbReference type="SAM" id="MobiDB-lite"/>
    </source>
</evidence>
<dbReference type="RefSeq" id="XP_019038121.1">
    <property type="nucleotide sequence ID" value="XM_019181866.1"/>
</dbReference>
<keyword evidence="1" id="KW-0496">Mitochondrion</keyword>
<dbReference type="OrthoDB" id="2399148at2759"/>
<keyword evidence="1" id="KW-1133">Transmembrane helix</keyword>
<keyword evidence="4" id="KW-1185">Reference proteome</keyword>
<keyword evidence="1" id="KW-0812">Transmembrane</keyword>
<comment type="subunit">
    <text evidence="1">Component of the mitochondrial contact site and cristae organizing system (MICOS) complex.</text>
</comment>
<dbReference type="PANTHER" id="PTHR28268:SF1">
    <property type="entry name" value="MICOS SUBUNIT MIC26"/>
    <property type="match status" value="1"/>
</dbReference>
<dbReference type="PANTHER" id="PTHR28268">
    <property type="entry name" value="MICOS SUBUNIT MIC26"/>
    <property type="match status" value="1"/>
</dbReference>
<accession>A0A1E3P136</accession>
<feature type="region of interest" description="Disordered" evidence="2">
    <location>
        <begin position="1"/>
        <end position="22"/>
    </location>
</feature>
<keyword evidence="1" id="KW-0999">Mitochondrion inner membrane</keyword>
<sequence>MARSFYEDEEHLTPLPGTTQPATKQELESLSPRLVNGASVRSPSFLQSKIESIRTFFNQTWISTEDKLDQLTTSYHTKEQHFSTTIAKLHDRDEDLLPGSIYIAIAALTGSIITRRSNIVFRGIAPVILGTLAFKFALPITFKNSTSFLHKIEHENLPQITNKQDELVGKVESLVNKSEAEYKKSVSKFDTGVEDLKRGIKKYGGLNVDDVVTKK</sequence>
<gene>
    <name evidence="3" type="ORF">WICANDRAFT_31676</name>
</gene>
<comment type="function">
    <text evidence="1">Component of the MICOS complex, a large protein complex of the mitochondrial inner membrane that plays crucial roles in the maintenance of crista junctions, inner membrane architecture, and formation of contact sites to the outer membrane.</text>
</comment>
<keyword evidence="1" id="KW-0472">Membrane</keyword>
<reference evidence="3 4" key="1">
    <citation type="journal article" date="2016" name="Proc. Natl. Acad. Sci. U.S.A.">
        <title>Comparative genomics of biotechnologically important yeasts.</title>
        <authorList>
            <person name="Riley R."/>
            <person name="Haridas S."/>
            <person name="Wolfe K.H."/>
            <person name="Lopes M.R."/>
            <person name="Hittinger C.T."/>
            <person name="Goeker M."/>
            <person name="Salamov A.A."/>
            <person name="Wisecaver J.H."/>
            <person name="Long T.M."/>
            <person name="Calvey C.H."/>
            <person name="Aerts A.L."/>
            <person name="Barry K.W."/>
            <person name="Choi C."/>
            <person name="Clum A."/>
            <person name="Coughlan A.Y."/>
            <person name="Deshpande S."/>
            <person name="Douglass A.P."/>
            <person name="Hanson S.J."/>
            <person name="Klenk H.-P."/>
            <person name="LaButti K.M."/>
            <person name="Lapidus A."/>
            <person name="Lindquist E.A."/>
            <person name="Lipzen A.M."/>
            <person name="Meier-Kolthoff J.P."/>
            <person name="Ohm R.A."/>
            <person name="Otillar R.P."/>
            <person name="Pangilinan J.L."/>
            <person name="Peng Y."/>
            <person name="Rokas A."/>
            <person name="Rosa C.A."/>
            <person name="Scheuner C."/>
            <person name="Sibirny A.A."/>
            <person name="Slot J.C."/>
            <person name="Stielow J.B."/>
            <person name="Sun H."/>
            <person name="Kurtzman C.P."/>
            <person name="Blackwell M."/>
            <person name="Grigoriev I.V."/>
            <person name="Jeffries T.W."/>
        </authorList>
    </citation>
    <scope>NUCLEOTIDE SEQUENCE [LARGE SCALE GENOMIC DNA]</scope>
    <source>
        <strain evidence="4">ATCC 58044 / CBS 1984 / NCYC 433 / NRRL Y-366-8</strain>
    </source>
</reference>
<dbReference type="InterPro" id="IPR019166">
    <property type="entry name" value="MIC26/MIC27"/>
</dbReference>
<protein>
    <recommendedName>
        <fullName evidence="1">MICOS complex subunit</fullName>
    </recommendedName>
</protein>
<dbReference type="AlphaFoldDB" id="A0A1E3P136"/>